<dbReference type="AlphaFoldDB" id="A0A6N6M499"/>
<name>A0A6N6M499_9FLAO</name>
<dbReference type="OrthoDB" id="9815802at2"/>
<comment type="caution">
    <text evidence="2">The sequence shown here is derived from an EMBL/GenBank/DDBJ whole genome shotgun (WGS) entry which is preliminary data.</text>
</comment>
<keyword evidence="1" id="KW-0472">Membrane</keyword>
<evidence type="ECO:0000313" key="2">
    <source>
        <dbReference type="EMBL" id="KAB1062011.1"/>
    </source>
</evidence>
<feature type="transmembrane region" description="Helical" evidence="1">
    <location>
        <begin position="12"/>
        <end position="35"/>
    </location>
</feature>
<sequence length="182" mass="21891">MMYFVGVEYFKMILETLTSIGTLGAVLIGGFAIYYSNKNSRREIRTHKLEEIFELSESLSINYYVFKDLYFDIEELKNRNNIEIQTYNDYYKIRDKRLTLNDKNKIQSDLIRFEVLARCYTRGYLLKELLDYKDLMHTFLEYVFVGGSLRKEIKWKDGFPNFKDFHQHQNVLREALINQINN</sequence>
<evidence type="ECO:0000256" key="1">
    <source>
        <dbReference type="SAM" id="Phobius"/>
    </source>
</evidence>
<keyword evidence="1" id="KW-0812">Transmembrane</keyword>
<dbReference type="EMBL" id="WACR01000013">
    <property type="protein sequence ID" value="KAB1062011.1"/>
    <property type="molecule type" value="Genomic_DNA"/>
</dbReference>
<keyword evidence="3" id="KW-1185">Reference proteome</keyword>
<protein>
    <recommendedName>
        <fullName evidence="4">DUF4760 domain-containing protein</fullName>
    </recommendedName>
</protein>
<reference evidence="2 3" key="1">
    <citation type="submission" date="2019-09" db="EMBL/GenBank/DDBJ databases">
        <title>Genomes of Cryomorphaceae.</title>
        <authorList>
            <person name="Bowman J.P."/>
        </authorList>
    </citation>
    <scope>NUCLEOTIDE SEQUENCE [LARGE SCALE GENOMIC DNA]</scope>
    <source>
        <strain evidence="2 3">KCTC 52047</strain>
    </source>
</reference>
<accession>A0A6N6M499</accession>
<proteinExistence type="predicted"/>
<gene>
    <name evidence="2" type="ORF">F3059_13115</name>
</gene>
<keyword evidence="1" id="KW-1133">Transmembrane helix</keyword>
<evidence type="ECO:0008006" key="4">
    <source>
        <dbReference type="Google" id="ProtNLM"/>
    </source>
</evidence>
<dbReference type="Proteomes" id="UP000435357">
    <property type="component" value="Unassembled WGS sequence"/>
</dbReference>
<organism evidence="2 3">
    <name type="scientific">Salibacter halophilus</name>
    <dbReference type="NCBI Taxonomy" id="1803916"/>
    <lineage>
        <taxon>Bacteria</taxon>
        <taxon>Pseudomonadati</taxon>
        <taxon>Bacteroidota</taxon>
        <taxon>Flavobacteriia</taxon>
        <taxon>Flavobacteriales</taxon>
        <taxon>Salibacteraceae</taxon>
        <taxon>Salibacter</taxon>
    </lineage>
</organism>
<evidence type="ECO:0000313" key="3">
    <source>
        <dbReference type="Proteomes" id="UP000435357"/>
    </source>
</evidence>